<dbReference type="InterPro" id="IPR023393">
    <property type="entry name" value="START-like_dom_sf"/>
</dbReference>
<evidence type="ECO:0008006" key="3">
    <source>
        <dbReference type="Google" id="ProtNLM"/>
    </source>
</evidence>
<dbReference type="EMBL" id="QTUJ01000001">
    <property type="protein sequence ID" value="REF72710.1"/>
    <property type="molecule type" value="Genomic_DNA"/>
</dbReference>
<gene>
    <name evidence="1" type="ORF">BDD41_1200</name>
</gene>
<comment type="caution">
    <text evidence="1">The sequence shown here is derived from an EMBL/GenBank/DDBJ whole genome shotgun (WGS) entry which is preliminary data.</text>
</comment>
<sequence>MKFSTRRDVDLAAEALFRAARNFHAIERMLVRRGATVRRLDDLAAPGVGMRWLIGFDWRGRHREVTAEVARLDAPEAMVINATSDQLDLVIRMTVVALTRTKSRLIFETEARPRSMKARLMLQTAKLGKAQLDRKFARRIGEFIADLAAGAQAA</sequence>
<name>A0A3D9XQL1_PARVE</name>
<accession>A0A3D9XQL1</accession>
<dbReference type="RefSeq" id="WP_116221049.1">
    <property type="nucleotide sequence ID" value="NZ_CP038196.1"/>
</dbReference>
<evidence type="ECO:0000313" key="1">
    <source>
        <dbReference type="EMBL" id="REF72710.1"/>
    </source>
</evidence>
<proteinExistence type="predicted"/>
<dbReference type="Gene3D" id="3.30.530.20">
    <property type="match status" value="1"/>
</dbReference>
<dbReference type="Proteomes" id="UP000256941">
    <property type="component" value="Unassembled WGS sequence"/>
</dbReference>
<dbReference type="AlphaFoldDB" id="A0A3D9XQL1"/>
<organism evidence="1 2">
    <name type="scientific">Paracoccus versutus</name>
    <name type="common">Thiobacillus versutus</name>
    <dbReference type="NCBI Taxonomy" id="34007"/>
    <lineage>
        <taxon>Bacteria</taxon>
        <taxon>Pseudomonadati</taxon>
        <taxon>Pseudomonadota</taxon>
        <taxon>Alphaproteobacteria</taxon>
        <taxon>Rhodobacterales</taxon>
        <taxon>Paracoccaceae</taxon>
        <taxon>Paracoccus</taxon>
    </lineage>
</organism>
<dbReference type="SUPFAM" id="SSF55961">
    <property type="entry name" value="Bet v1-like"/>
    <property type="match status" value="1"/>
</dbReference>
<reference evidence="1 2" key="1">
    <citation type="submission" date="2018-08" db="EMBL/GenBank/DDBJ databases">
        <title>Genomic Encyclopedia of Archaeal and Bacterial Type Strains, Phase II (KMG-II): from individual species to whole genera.</title>
        <authorList>
            <person name="Goeker M."/>
        </authorList>
    </citation>
    <scope>NUCLEOTIDE SEQUENCE [LARGE SCALE GENOMIC DNA]</scope>
    <source>
        <strain evidence="1 2">DSM 17099</strain>
    </source>
</reference>
<evidence type="ECO:0000313" key="2">
    <source>
        <dbReference type="Proteomes" id="UP000256941"/>
    </source>
</evidence>
<protein>
    <recommendedName>
        <fullName evidence="3">SRPBCC family protein</fullName>
    </recommendedName>
</protein>